<dbReference type="InterPro" id="IPR011006">
    <property type="entry name" value="CheY-like_superfamily"/>
</dbReference>
<reference evidence="3" key="1">
    <citation type="journal article" date="2014" name="Int. J. Syst. Evol. Microbiol.">
        <title>Complete genome sequence of Corynebacterium casei LMG S-19264T (=DSM 44701T), isolated from a smear-ripened cheese.</title>
        <authorList>
            <consortium name="US DOE Joint Genome Institute (JGI-PGF)"/>
            <person name="Walter F."/>
            <person name="Albersmeier A."/>
            <person name="Kalinowski J."/>
            <person name="Ruckert C."/>
        </authorList>
    </citation>
    <scope>NUCLEOTIDE SEQUENCE</scope>
    <source>
        <strain evidence="3">VKM B-1513</strain>
    </source>
</reference>
<protein>
    <recommendedName>
        <fullName evidence="2">Response regulatory domain-containing protein</fullName>
    </recommendedName>
</protein>
<dbReference type="Pfam" id="PF00072">
    <property type="entry name" value="Response_reg"/>
    <property type="match status" value="1"/>
</dbReference>
<name>A0A9W6IIB1_9PROT</name>
<dbReference type="Gene3D" id="3.40.50.2300">
    <property type="match status" value="1"/>
</dbReference>
<comment type="caution">
    <text evidence="3">The sequence shown here is derived from an EMBL/GenBank/DDBJ whole genome shotgun (WGS) entry which is preliminary data.</text>
</comment>
<dbReference type="CDD" id="cd00156">
    <property type="entry name" value="REC"/>
    <property type="match status" value="1"/>
</dbReference>
<keyword evidence="4" id="KW-1185">Reference proteome</keyword>
<evidence type="ECO:0000313" key="3">
    <source>
        <dbReference type="EMBL" id="GLK50851.1"/>
    </source>
</evidence>
<evidence type="ECO:0000256" key="1">
    <source>
        <dbReference type="PROSITE-ProRule" id="PRU00169"/>
    </source>
</evidence>
<dbReference type="EMBL" id="BSFE01000001">
    <property type="protein sequence ID" value="GLK50851.1"/>
    <property type="molecule type" value="Genomic_DNA"/>
</dbReference>
<evidence type="ECO:0000259" key="2">
    <source>
        <dbReference type="PROSITE" id="PS50110"/>
    </source>
</evidence>
<dbReference type="SUPFAM" id="SSF52172">
    <property type="entry name" value="CheY-like"/>
    <property type="match status" value="1"/>
</dbReference>
<feature type="domain" description="Response regulatory" evidence="2">
    <location>
        <begin position="8"/>
        <end position="126"/>
    </location>
</feature>
<sequence length="149" mass="15772">MSESQSVSVILVDDDPDEHFLFQADLEDAGVRFRFAAFTRPEDALAHLRDNGDGPAVVFTDLSLAGANALDFIASVQPLLGGGAVGVYSGARNPEMEAKCREAGSSFYIVKPVTRENFAGMIAGLGAVCLEEDRQTGELHLRPADSAAA</sequence>
<organism evidence="3 4">
    <name type="scientific">Maricaulis virginensis</name>
    <dbReference type="NCBI Taxonomy" id="144022"/>
    <lineage>
        <taxon>Bacteria</taxon>
        <taxon>Pseudomonadati</taxon>
        <taxon>Pseudomonadota</taxon>
        <taxon>Alphaproteobacteria</taxon>
        <taxon>Maricaulales</taxon>
        <taxon>Maricaulaceae</taxon>
        <taxon>Maricaulis</taxon>
    </lineage>
</organism>
<dbReference type="InterPro" id="IPR001789">
    <property type="entry name" value="Sig_transdc_resp-reg_receiver"/>
</dbReference>
<evidence type="ECO:0000313" key="4">
    <source>
        <dbReference type="Proteomes" id="UP001143486"/>
    </source>
</evidence>
<dbReference type="SMART" id="SM00448">
    <property type="entry name" value="REC"/>
    <property type="match status" value="1"/>
</dbReference>
<dbReference type="RefSeq" id="WP_271185248.1">
    <property type="nucleotide sequence ID" value="NZ_BSFE01000001.1"/>
</dbReference>
<feature type="modified residue" description="4-aspartylphosphate" evidence="1">
    <location>
        <position position="61"/>
    </location>
</feature>
<proteinExistence type="predicted"/>
<dbReference type="AlphaFoldDB" id="A0A9W6IIB1"/>
<keyword evidence="1" id="KW-0597">Phosphoprotein</keyword>
<reference evidence="3" key="2">
    <citation type="submission" date="2023-01" db="EMBL/GenBank/DDBJ databases">
        <authorList>
            <person name="Sun Q."/>
            <person name="Evtushenko L."/>
        </authorList>
    </citation>
    <scope>NUCLEOTIDE SEQUENCE</scope>
    <source>
        <strain evidence="3">VKM B-1513</strain>
    </source>
</reference>
<dbReference type="PROSITE" id="PS50110">
    <property type="entry name" value="RESPONSE_REGULATORY"/>
    <property type="match status" value="1"/>
</dbReference>
<accession>A0A9W6IIB1</accession>
<dbReference type="GO" id="GO:0000160">
    <property type="term" value="P:phosphorelay signal transduction system"/>
    <property type="evidence" value="ECO:0007669"/>
    <property type="project" value="InterPro"/>
</dbReference>
<gene>
    <name evidence="3" type="ORF">GCM10017621_03590</name>
</gene>
<dbReference type="Proteomes" id="UP001143486">
    <property type="component" value="Unassembled WGS sequence"/>
</dbReference>